<dbReference type="InterPro" id="IPR036038">
    <property type="entry name" value="Aminotransferase-like"/>
</dbReference>
<dbReference type="EMBL" id="PDOD01000002">
    <property type="protein sequence ID" value="PYZ93651.1"/>
    <property type="molecule type" value="Genomic_DNA"/>
</dbReference>
<dbReference type="SUPFAM" id="SSF56752">
    <property type="entry name" value="D-aminoacid aminotransferase-like PLP-dependent enzymes"/>
    <property type="match status" value="1"/>
</dbReference>
<dbReference type="AlphaFoldDB" id="A0A323TFA7"/>
<dbReference type="InterPro" id="IPR050571">
    <property type="entry name" value="Class-IV_PLP-Dep_Aminotrnsfr"/>
</dbReference>
<comment type="subunit">
    <text evidence="3">Homodimer.</text>
</comment>
<dbReference type="PANTHER" id="PTHR42743:SF10">
    <property type="entry name" value="D-ALANINE AMINOTRANSFERASE"/>
    <property type="match status" value="1"/>
</dbReference>
<dbReference type="GO" id="GO:0008483">
    <property type="term" value="F:transaminase activity"/>
    <property type="evidence" value="ECO:0007669"/>
    <property type="project" value="UniProtKB-KW"/>
</dbReference>
<proteinExistence type="inferred from homology"/>
<dbReference type="GO" id="GO:0008652">
    <property type="term" value="P:amino acid biosynthetic process"/>
    <property type="evidence" value="ECO:0007669"/>
    <property type="project" value="UniProtKB-ARBA"/>
</dbReference>
<name>A0A323TFA7_9BACI</name>
<organism evidence="7 8">
    <name type="scientific">Salipaludibacillus keqinensis</name>
    <dbReference type="NCBI Taxonomy" id="2045207"/>
    <lineage>
        <taxon>Bacteria</taxon>
        <taxon>Bacillati</taxon>
        <taxon>Bacillota</taxon>
        <taxon>Bacilli</taxon>
        <taxon>Bacillales</taxon>
        <taxon>Bacillaceae</taxon>
    </lineage>
</organism>
<keyword evidence="4 6" id="KW-0663">Pyridoxal phosphate</keyword>
<evidence type="ECO:0000256" key="1">
    <source>
        <dbReference type="ARBA" id="ARBA00001933"/>
    </source>
</evidence>
<dbReference type="PROSITE" id="PS00770">
    <property type="entry name" value="AA_TRANSFER_CLASS_4"/>
    <property type="match status" value="1"/>
</dbReference>
<evidence type="ECO:0000256" key="3">
    <source>
        <dbReference type="ARBA" id="ARBA00011738"/>
    </source>
</evidence>
<dbReference type="Gene3D" id="3.20.10.10">
    <property type="entry name" value="D-amino Acid Aminotransferase, subunit A, domain 2"/>
    <property type="match status" value="1"/>
</dbReference>
<dbReference type="Pfam" id="PF01063">
    <property type="entry name" value="Aminotran_4"/>
    <property type="match status" value="1"/>
</dbReference>
<evidence type="ECO:0000256" key="5">
    <source>
        <dbReference type="RuleBase" id="RU004106"/>
    </source>
</evidence>
<dbReference type="InterPro" id="IPR043132">
    <property type="entry name" value="BCAT-like_C"/>
</dbReference>
<evidence type="ECO:0000256" key="4">
    <source>
        <dbReference type="ARBA" id="ARBA00022898"/>
    </source>
</evidence>
<dbReference type="GO" id="GO:0046394">
    <property type="term" value="P:carboxylic acid biosynthetic process"/>
    <property type="evidence" value="ECO:0007669"/>
    <property type="project" value="UniProtKB-ARBA"/>
</dbReference>
<dbReference type="InterPro" id="IPR018300">
    <property type="entry name" value="Aminotrans_IV_CS"/>
</dbReference>
<sequence length="276" mass="31720">MPEIAYYKDAFVDMDEKVVPIQERAHQFGDGIYEVIRVYNGKPFFMKEHLTRLQKSADAIELQLPYSMKEIESLCDEGLKRSGLADAEIYMQISRGIHPRQHFYPDPACSVFTMTVKQAKVIPEDLRKQGVKVMTTEDVRWKNCYIKSLNLLPNVMAKQKAKVNDCEEAIFHEDGIVKEGCSTNVFVIKDEKLYTYPALKGILHGITRQIILDLAADLEIEAVEEPFDVNFLYDADEAFISSTNMEIMPIRQVDDAKLPSNRPLTVKLIEQFQKLY</sequence>
<keyword evidence="8" id="KW-1185">Reference proteome</keyword>
<evidence type="ECO:0000313" key="7">
    <source>
        <dbReference type="EMBL" id="PYZ93651.1"/>
    </source>
</evidence>
<evidence type="ECO:0000313" key="8">
    <source>
        <dbReference type="Proteomes" id="UP000248214"/>
    </source>
</evidence>
<dbReference type="Gene3D" id="3.30.470.10">
    <property type="match status" value="1"/>
</dbReference>
<comment type="caution">
    <text evidence="7">The sequence shown here is derived from an EMBL/GenBank/DDBJ whole genome shotgun (WGS) entry which is preliminary data.</text>
</comment>
<comment type="cofactor">
    <cofactor evidence="1 6">
        <name>pyridoxal 5'-phosphate</name>
        <dbReference type="ChEBI" id="CHEBI:597326"/>
    </cofactor>
</comment>
<dbReference type="InterPro" id="IPR001544">
    <property type="entry name" value="Aminotrans_IV"/>
</dbReference>
<accession>A0A323TFA7</accession>
<dbReference type="InterPro" id="IPR043131">
    <property type="entry name" value="BCAT-like_N"/>
</dbReference>
<dbReference type="FunFam" id="3.20.10.10:FF:000002">
    <property type="entry name" value="D-alanine aminotransferase"/>
    <property type="match status" value="1"/>
</dbReference>
<dbReference type="RefSeq" id="WP_110609683.1">
    <property type="nucleotide sequence ID" value="NZ_PDOD01000002.1"/>
</dbReference>
<dbReference type="PANTHER" id="PTHR42743">
    <property type="entry name" value="AMINO-ACID AMINOTRANSFERASE"/>
    <property type="match status" value="1"/>
</dbReference>
<keyword evidence="7" id="KW-0808">Transferase</keyword>
<dbReference type="Proteomes" id="UP000248214">
    <property type="component" value="Unassembled WGS sequence"/>
</dbReference>
<evidence type="ECO:0000256" key="6">
    <source>
        <dbReference type="RuleBase" id="RU004516"/>
    </source>
</evidence>
<protein>
    <submittedName>
        <fullName evidence="7">Amino acid aminotransferase</fullName>
    </submittedName>
</protein>
<reference evidence="7 8" key="1">
    <citation type="submission" date="2017-10" db="EMBL/GenBank/DDBJ databases">
        <title>Bacillus sp. nov., a halophilic bacterium isolated from a Keqin Lake.</title>
        <authorList>
            <person name="Wang H."/>
        </authorList>
    </citation>
    <scope>NUCLEOTIDE SEQUENCE [LARGE SCALE GENOMIC DNA]</scope>
    <source>
        <strain evidence="7 8">KQ-12</strain>
    </source>
</reference>
<evidence type="ECO:0000256" key="2">
    <source>
        <dbReference type="ARBA" id="ARBA00009320"/>
    </source>
</evidence>
<gene>
    <name evidence="7" type="ORF">CR194_10860</name>
</gene>
<keyword evidence="7" id="KW-0032">Aminotransferase</keyword>
<dbReference type="GO" id="GO:0005829">
    <property type="term" value="C:cytosol"/>
    <property type="evidence" value="ECO:0007669"/>
    <property type="project" value="TreeGrafter"/>
</dbReference>
<dbReference type="OrthoDB" id="9805628at2"/>
<comment type="similarity">
    <text evidence="2 5">Belongs to the class-IV pyridoxal-phosphate-dependent aminotransferase family.</text>
</comment>